<organism evidence="1">
    <name type="scientific">marine sediment metagenome</name>
    <dbReference type="NCBI Taxonomy" id="412755"/>
    <lineage>
        <taxon>unclassified sequences</taxon>
        <taxon>metagenomes</taxon>
        <taxon>ecological metagenomes</taxon>
    </lineage>
</organism>
<accession>X1ANR6</accession>
<name>X1ANR6_9ZZZZ</name>
<dbReference type="GO" id="GO:0003677">
    <property type="term" value="F:DNA binding"/>
    <property type="evidence" value="ECO:0007669"/>
    <property type="project" value="InterPro"/>
</dbReference>
<gene>
    <name evidence="1" type="ORF">S01H4_22032</name>
</gene>
<evidence type="ECO:0000313" key="1">
    <source>
        <dbReference type="EMBL" id="GAG84349.1"/>
    </source>
</evidence>
<dbReference type="EMBL" id="BART01010044">
    <property type="protein sequence ID" value="GAG84349.1"/>
    <property type="molecule type" value="Genomic_DNA"/>
</dbReference>
<dbReference type="InterPro" id="IPR003477">
    <property type="entry name" value="PemK-like"/>
</dbReference>
<sequence length="83" mass="9841">MKRYNKDMALVAPLTRTQKSTRYYHALSVHAVLNSRVVLSQLRTVSSKRLRARMARVPEHEFEMIQQKIIDLNFRETKRKNPS</sequence>
<proteinExistence type="predicted"/>
<dbReference type="AlphaFoldDB" id="X1ANR6"/>
<reference evidence="1" key="1">
    <citation type="journal article" date="2014" name="Front. Microbiol.">
        <title>High frequency of phylogenetically diverse reductive dehalogenase-homologous genes in deep subseafloor sedimentary metagenomes.</title>
        <authorList>
            <person name="Kawai M."/>
            <person name="Futagami T."/>
            <person name="Toyoda A."/>
            <person name="Takaki Y."/>
            <person name="Nishi S."/>
            <person name="Hori S."/>
            <person name="Arai W."/>
            <person name="Tsubouchi T."/>
            <person name="Morono Y."/>
            <person name="Uchiyama I."/>
            <person name="Ito T."/>
            <person name="Fujiyama A."/>
            <person name="Inagaki F."/>
            <person name="Takami H."/>
        </authorList>
    </citation>
    <scope>NUCLEOTIDE SEQUENCE</scope>
    <source>
        <strain evidence="1">Expedition CK06-06</strain>
    </source>
</reference>
<evidence type="ECO:0008006" key="2">
    <source>
        <dbReference type="Google" id="ProtNLM"/>
    </source>
</evidence>
<dbReference type="SUPFAM" id="SSF50118">
    <property type="entry name" value="Cell growth inhibitor/plasmid maintenance toxic component"/>
    <property type="match status" value="1"/>
</dbReference>
<protein>
    <recommendedName>
        <fullName evidence="2">PemK-like protein</fullName>
    </recommendedName>
</protein>
<dbReference type="Pfam" id="PF02452">
    <property type="entry name" value="PemK_toxin"/>
    <property type="match status" value="1"/>
</dbReference>
<dbReference type="Gene3D" id="2.30.30.110">
    <property type="match status" value="1"/>
</dbReference>
<dbReference type="InterPro" id="IPR011067">
    <property type="entry name" value="Plasmid_toxin/cell-grow_inhib"/>
</dbReference>
<comment type="caution">
    <text evidence="1">The sequence shown here is derived from an EMBL/GenBank/DDBJ whole genome shotgun (WGS) entry which is preliminary data.</text>
</comment>